<evidence type="ECO:0000313" key="2">
    <source>
        <dbReference type="Proteomes" id="UP001166286"/>
    </source>
</evidence>
<dbReference type="EMBL" id="JAFEKC020000022">
    <property type="protein sequence ID" value="KAK0507728.1"/>
    <property type="molecule type" value="Genomic_DNA"/>
</dbReference>
<organism evidence="1 2">
    <name type="scientific">Cladonia borealis</name>
    <dbReference type="NCBI Taxonomy" id="184061"/>
    <lineage>
        <taxon>Eukaryota</taxon>
        <taxon>Fungi</taxon>
        <taxon>Dikarya</taxon>
        <taxon>Ascomycota</taxon>
        <taxon>Pezizomycotina</taxon>
        <taxon>Lecanoromycetes</taxon>
        <taxon>OSLEUM clade</taxon>
        <taxon>Lecanoromycetidae</taxon>
        <taxon>Lecanorales</taxon>
        <taxon>Lecanorineae</taxon>
        <taxon>Cladoniaceae</taxon>
        <taxon>Cladonia</taxon>
    </lineage>
</organism>
<sequence length="298" mass="32867">MAATVKQYFLAPNFENPPTGLLQLGRIFDSPRALTPLNPQPYDLISIPDDYITTTSKENFRAAIMSKQGGRFGIFANFLQQFLPLGADLSTHFTRSRKSIVEAEKVETSFFEPMEEYLKAAVNVPSVVAVLEKQNYKKPLFMITGLKVVHGASKAVSTKKLKLGGDLTAQGDLTSLGAPGVAPGLKLGLDQARFEHIEWESAEPYVFAFRLREIYYRRGTDLESKAYTRGALYSEGNEQMAKAAVPMAEGKAETQIRMTAEEDVTLHDLLPEDQAGLEMIAAADEDDEECVCISMLGD</sequence>
<gene>
    <name evidence="1" type="ORF">JMJ35_009617</name>
</gene>
<dbReference type="AlphaFoldDB" id="A0AA39QU14"/>
<accession>A0AA39QU14</accession>
<evidence type="ECO:0000313" key="1">
    <source>
        <dbReference type="EMBL" id="KAK0507728.1"/>
    </source>
</evidence>
<name>A0AA39QU14_9LECA</name>
<comment type="caution">
    <text evidence="1">The sequence shown here is derived from an EMBL/GenBank/DDBJ whole genome shotgun (WGS) entry which is preliminary data.</text>
</comment>
<keyword evidence="2" id="KW-1185">Reference proteome</keyword>
<proteinExistence type="predicted"/>
<reference evidence="1" key="1">
    <citation type="submission" date="2023-03" db="EMBL/GenBank/DDBJ databases">
        <title>Complete genome of Cladonia borealis.</title>
        <authorList>
            <person name="Park H."/>
        </authorList>
    </citation>
    <scope>NUCLEOTIDE SEQUENCE</scope>
    <source>
        <strain evidence="1">ANT050790</strain>
    </source>
</reference>
<dbReference type="Proteomes" id="UP001166286">
    <property type="component" value="Unassembled WGS sequence"/>
</dbReference>
<protein>
    <submittedName>
        <fullName evidence="1">Uncharacterized protein</fullName>
    </submittedName>
</protein>